<protein>
    <submittedName>
        <fullName evidence="1">Uncharacterized protein</fullName>
    </submittedName>
</protein>
<proteinExistence type="predicted"/>
<dbReference type="RefSeq" id="WP_112376321.1">
    <property type="nucleotide sequence ID" value="NZ_CP069793.1"/>
</dbReference>
<name>A0A2X2JS76_SPHMU</name>
<evidence type="ECO:0000313" key="1">
    <source>
        <dbReference type="EMBL" id="SPZ94623.1"/>
    </source>
</evidence>
<dbReference type="EMBL" id="UAUU01000011">
    <property type="protein sequence ID" value="SPZ94623.1"/>
    <property type="molecule type" value="Genomic_DNA"/>
</dbReference>
<gene>
    <name evidence="1" type="ORF">NCTC11343_05433</name>
</gene>
<dbReference type="AlphaFoldDB" id="A0A2X2JS76"/>
<reference evidence="1 2" key="1">
    <citation type="submission" date="2018-06" db="EMBL/GenBank/DDBJ databases">
        <authorList>
            <consortium name="Pathogen Informatics"/>
            <person name="Doyle S."/>
        </authorList>
    </citation>
    <scope>NUCLEOTIDE SEQUENCE [LARGE SCALE GENOMIC DNA]</scope>
    <source>
        <strain evidence="1 2">NCTC11343</strain>
    </source>
</reference>
<organism evidence="1 2">
    <name type="scientific">Sphingobacterium multivorum</name>
    <dbReference type="NCBI Taxonomy" id="28454"/>
    <lineage>
        <taxon>Bacteria</taxon>
        <taxon>Pseudomonadati</taxon>
        <taxon>Bacteroidota</taxon>
        <taxon>Sphingobacteriia</taxon>
        <taxon>Sphingobacteriales</taxon>
        <taxon>Sphingobacteriaceae</taxon>
        <taxon>Sphingobacterium</taxon>
    </lineage>
</organism>
<evidence type="ECO:0000313" key="2">
    <source>
        <dbReference type="Proteomes" id="UP000251241"/>
    </source>
</evidence>
<dbReference type="GeneID" id="97180224"/>
<accession>A0A2X2JS76</accession>
<sequence length="128" mass="14770">MKENFDNPGVAQKVATLLALPLAERALEMQLLKDDFAVWMEHNFDLKPHQVEQLYDFSPGFRKQLGTAISNYLMQGNVLQFQKEDKGDDDDPDFKELMVHGLDEWQDGVATMMFTPLFIWISYTGPQQ</sequence>
<dbReference type="Proteomes" id="UP000251241">
    <property type="component" value="Unassembled WGS sequence"/>
</dbReference>